<dbReference type="InterPro" id="IPR000975">
    <property type="entry name" value="IL-1_fam"/>
</dbReference>
<dbReference type="Gene3D" id="2.80.10.50">
    <property type="match status" value="1"/>
</dbReference>
<sequence>MKELLFTWEYMAKTSVYSCEESRGQPILKLEDKKIMDLYSSQKAQKLFVFYQNQIGNASTLESAAYPGWFMCTSTETDQPVTITQHVGPNHNIVFYLSH</sequence>
<evidence type="ECO:0000256" key="1">
    <source>
        <dbReference type="ARBA" id="ARBA00004613"/>
    </source>
</evidence>
<dbReference type="OMA" id="ERSHPIF"/>
<evidence type="ECO:0000256" key="3">
    <source>
        <dbReference type="ARBA" id="ARBA00022525"/>
    </source>
</evidence>
<dbReference type="Pfam" id="PF00340">
    <property type="entry name" value="IL1"/>
    <property type="match status" value="1"/>
</dbReference>
<accession>A0A5F8GSJ6</accession>
<dbReference type="PRINTS" id="PR00264">
    <property type="entry name" value="INTERLEUKIN1"/>
</dbReference>
<dbReference type="GO" id="GO:0006955">
    <property type="term" value="P:immune response"/>
    <property type="evidence" value="ECO:0000318"/>
    <property type="project" value="GO_Central"/>
</dbReference>
<dbReference type="GO" id="GO:0019221">
    <property type="term" value="P:cytokine-mediated signaling pathway"/>
    <property type="evidence" value="ECO:0000318"/>
    <property type="project" value="GO_Central"/>
</dbReference>
<dbReference type="GO" id="GO:0005149">
    <property type="term" value="F:interleukin-1 receptor binding"/>
    <property type="evidence" value="ECO:0007669"/>
    <property type="project" value="UniProtKB-UniRule"/>
</dbReference>
<dbReference type="InParanoid" id="A0A5F8GSJ6"/>
<proteinExistence type="inferred from homology"/>
<dbReference type="Proteomes" id="UP000002280">
    <property type="component" value="Chromosome 1"/>
</dbReference>
<dbReference type="Bgee" id="ENSMODG00000036976">
    <property type="expression patterns" value="Expressed in lung and 9 other cell types or tissues"/>
</dbReference>
<dbReference type="InterPro" id="IPR008996">
    <property type="entry name" value="IL1/FGF"/>
</dbReference>
<keyword evidence="3 4" id="KW-0964">Secreted</keyword>
<reference evidence="5" key="3">
    <citation type="submission" date="2025-09" db="UniProtKB">
        <authorList>
            <consortium name="Ensembl"/>
        </authorList>
    </citation>
    <scope>IDENTIFICATION</scope>
</reference>
<dbReference type="PANTHER" id="PTHR10078:SF27">
    <property type="entry name" value="INTERLEUKIN-36 GAMMA"/>
    <property type="match status" value="1"/>
</dbReference>
<keyword evidence="6" id="KW-1185">Reference proteome</keyword>
<dbReference type="GO" id="GO:0071222">
    <property type="term" value="P:cellular response to lipopolysaccharide"/>
    <property type="evidence" value="ECO:0000318"/>
    <property type="project" value="GO_Central"/>
</dbReference>
<dbReference type="GO" id="GO:0005125">
    <property type="term" value="F:cytokine activity"/>
    <property type="evidence" value="ECO:0000318"/>
    <property type="project" value="GO_Central"/>
</dbReference>
<reference evidence="5" key="2">
    <citation type="submission" date="2025-08" db="UniProtKB">
        <authorList>
            <consortium name="Ensembl"/>
        </authorList>
    </citation>
    <scope>IDENTIFICATION</scope>
</reference>
<dbReference type="SUPFAM" id="SSF50353">
    <property type="entry name" value="Cytokine"/>
    <property type="match status" value="1"/>
</dbReference>
<dbReference type="InterPro" id="IPR003297">
    <property type="entry name" value="IL-1RA/IL-36"/>
</dbReference>
<evidence type="ECO:0000256" key="4">
    <source>
        <dbReference type="RuleBase" id="RU003753"/>
    </source>
</evidence>
<dbReference type="GeneTree" id="ENSGT00950000182943"/>
<organism evidence="5 6">
    <name type="scientific">Monodelphis domestica</name>
    <name type="common">Gray short-tailed opossum</name>
    <dbReference type="NCBI Taxonomy" id="13616"/>
    <lineage>
        <taxon>Eukaryota</taxon>
        <taxon>Metazoa</taxon>
        <taxon>Chordata</taxon>
        <taxon>Craniata</taxon>
        <taxon>Vertebrata</taxon>
        <taxon>Euteleostomi</taxon>
        <taxon>Mammalia</taxon>
        <taxon>Metatheria</taxon>
        <taxon>Didelphimorphia</taxon>
        <taxon>Didelphidae</taxon>
        <taxon>Monodelphis</taxon>
    </lineage>
</organism>
<name>A0A5F8GSJ6_MONDO</name>
<dbReference type="AlphaFoldDB" id="A0A5F8GSJ6"/>
<comment type="subcellular location">
    <subcellularLocation>
        <location evidence="1 4">Secreted</location>
    </subcellularLocation>
</comment>
<dbReference type="PRINTS" id="PR01360">
    <property type="entry name" value="INTRLEUKIN1X"/>
</dbReference>
<protein>
    <recommendedName>
        <fullName evidence="4">Interleukin-1</fullName>
    </recommendedName>
</protein>
<dbReference type="Ensembl" id="ENSMODT00000076602.1">
    <property type="protein sequence ID" value="ENSMODP00000050628.1"/>
    <property type="gene ID" value="ENSMODG00000036976.1"/>
</dbReference>
<evidence type="ECO:0000313" key="6">
    <source>
        <dbReference type="Proteomes" id="UP000002280"/>
    </source>
</evidence>
<reference evidence="5 6" key="1">
    <citation type="journal article" date="2007" name="Nature">
        <title>Genome of the marsupial Monodelphis domestica reveals innovation in non-coding sequences.</title>
        <authorList>
            <person name="Mikkelsen T.S."/>
            <person name="Wakefield M.J."/>
            <person name="Aken B."/>
            <person name="Amemiya C.T."/>
            <person name="Chang J.L."/>
            <person name="Duke S."/>
            <person name="Garber M."/>
            <person name="Gentles A.J."/>
            <person name="Goodstadt L."/>
            <person name="Heger A."/>
            <person name="Jurka J."/>
            <person name="Kamal M."/>
            <person name="Mauceli E."/>
            <person name="Searle S.M."/>
            <person name="Sharpe T."/>
            <person name="Baker M.L."/>
            <person name="Batzer M.A."/>
            <person name="Benos P.V."/>
            <person name="Belov K."/>
            <person name="Clamp M."/>
            <person name="Cook A."/>
            <person name="Cuff J."/>
            <person name="Das R."/>
            <person name="Davidow L."/>
            <person name="Deakin J.E."/>
            <person name="Fazzari M.J."/>
            <person name="Glass J.L."/>
            <person name="Grabherr M."/>
            <person name="Greally J.M."/>
            <person name="Gu W."/>
            <person name="Hore T.A."/>
            <person name="Huttley G.A."/>
            <person name="Kleber M."/>
            <person name="Jirtle R.L."/>
            <person name="Koina E."/>
            <person name="Lee J.T."/>
            <person name="Mahony S."/>
            <person name="Marra M.A."/>
            <person name="Miller R.D."/>
            <person name="Nicholls R.D."/>
            <person name="Oda M."/>
            <person name="Papenfuss A.T."/>
            <person name="Parra Z.E."/>
            <person name="Pollock D.D."/>
            <person name="Ray D.A."/>
            <person name="Schein J.E."/>
            <person name="Speed T.P."/>
            <person name="Thompson K."/>
            <person name="VandeBerg J.L."/>
            <person name="Wade C.M."/>
            <person name="Walker J.A."/>
            <person name="Waters P.D."/>
            <person name="Webber C."/>
            <person name="Weidman J.R."/>
            <person name="Xie X."/>
            <person name="Zody M.C."/>
            <person name="Baldwin J."/>
            <person name="Abdouelleil A."/>
            <person name="Abdulkadir J."/>
            <person name="Abebe A."/>
            <person name="Abera B."/>
            <person name="Abreu J."/>
            <person name="Acer S.C."/>
            <person name="Aftuck L."/>
            <person name="Alexander A."/>
            <person name="An P."/>
            <person name="Anderson E."/>
            <person name="Anderson S."/>
            <person name="Arachi H."/>
            <person name="Azer M."/>
            <person name="Bachantsang P."/>
            <person name="Barry A."/>
            <person name="Bayul T."/>
            <person name="Berlin A."/>
            <person name="Bessette D."/>
            <person name="Bloom T."/>
            <person name="Bloom T."/>
            <person name="Boguslavskiy L."/>
            <person name="Bonnet C."/>
            <person name="Boukhgalter B."/>
            <person name="Bourzgui I."/>
            <person name="Brown A."/>
            <person name="Cahill P."/>
            <person name="Channer S."/>
            <person name="Cheshatsang Y."/>
            <person name="Chuda L."/>
            <person name="Citroen M."/>
            <person name="Collymore A."/>
            <person name="Cooke P."/>
            <person name="Costello M."/>
            <person name="D'Aco K."/>
            <person name="Daza R."/>
            <person name="De Haan G."/>
            <person name="DeGray S."/>
            <person name="DeMaso C."/>
            <person name="Dhargay N."/>
            <person name="Dooley K."/>
            <person name="Dooley E."/>
            <person name="Doricent M."/>
            <person name="Dorje P."/>
            <person name="Dorjee K."/>
            <person name="Dupes A."/>
            <person name="Elong R."/>
            <person name="Falk J."/>
            <person name="Farina A."/>
            <person name="Faro S."/>
            <person name="Ferguson D."/>
            <person name="Fisher S."/>
            <person name="Foley C.D."/>
            <person name="Franke A."/>
            <person name="Friedrich D."/>
            <person name="Gadbois L."/>
            <person name="Gearin G."/>
            <person name="Gearin C.R."/>
            <person name="Giannoukos G."/>
            <person name="Goode T."/>
            <person name="Graham J."/>
            <person name="Grandbois E."/>
            <person name="Grewal S."/>
            <person name="Gyaltsen K."/>
            <person name="Hafez N."/>
            <person name="Hagos B."/>
            <person name="Hall J."/>
            <person name="Henson C."/>
            <person name="Hollinger A."/>
            <person name="Honan T."/>
            <person name="Huard M.D."/>
            <person name="Hughes L."/>
            <person name="Hurhula B."/>
            <person name="Husby M.E."/>
            <person name="Kamat A."/>
            <person name="Kanga B."/>
            <person name="Kashin S."/>
            <person name="Khazanovich D."/>
            <person name="Kisner P."/>
            <person name="Lance K."/>
            <person name="Lara M."/>
            <person name="Lee W."/>
            <person name="Lennon N."/>
            <person name="Letendre F."/>
            <person name="LeVine R."/>
            <person name="Lipovsky A."/>
            <person name="Liu X."/>
            <person name="Liu J."/>
            <person name="Liu S."/>
            <person name="Lokyitsang T."/>
            <person name="Lokyitsang Y."/>
            <person name="Lubonja R."/>
            <person name="Lui A."/>
            <person name="MacDonald P."/>
            <person name="Magnisalis V."/>
            <person name="Maru K."/>
            <person name="Matthews C."/>
            <person name="McCusker W."/>
            <person name="McDonough S."/>
            <person name="Mehta T."/>
            <person name="Meldrim J."/>
            <person name="Meneus L."/>
            <person name="Mihai O."/>
            <person name="Mihalev A."/>
            <person name="Mihova T."/>
            <person name="Mittelman R."/>
            <person name="Mlenga V."/>
            <person name="Montmayeur A."/>
            <person name="Mulrain L."/>
            <person name="Navidi A."/>
            <person name="Naylor J."/>
            <person name="Negash T."/>
            <person name="Nguyen T."/>
            <person name="Nguyen N."/>
            <person name="Nicol R."/>
            <person name="Norbu C."/>
            <person name="Norbu N."/>
            <person name="Novod N."/>
            <person name="O'Neill B."/>
            <person name="Osman S."/>
            <person name="Markiewicz E."/>
            <person name="Oyono O.L."/>
            <person name="Patti C."/>
            <person name="Phunkhang P."/>
            <person name="Pierre F."/>
            <person name="Priest M."/>
            <person name="Raghuraman S."/>
            <person name="Rege F."/>
            <person name="Reyes R."/>
            <person name="Rise C."/>
            <person name="Rogov P."/>
            <person name="Ross K."/>
            <person name="Ryan E."/>
            <person name="Settipalli S."/>
            <person name="Shea T."/>
            <person name="Sherpa N."/>
            <person name="Shi L."/>
            <person name="Shih D."/>
            <person name="Sparrow T."/>
            <person name="Spaulding J."/>
            <person name="Stalker J."/>
            <person name="Stange-Thomann N."/>
            <person name="Stavropoulos S."/>
            <person name="Stone C."/>
            <person name="Strader C."/>
            <person name="Tesfaye S."/>
            <person name="Thomson T."/>
            <person name="Thoulutsang Y."/>
            <person name="Thoulutsang D."/>
            <person name="Topham K."/>
            <person name="Topping I."/>
            <person name="Tsamla T."/>
            <person name="Vassiliev H."/>
            <person name="Vo A."/>
            <person name="Wangchuk T."/>
            <person name="Wangdi T."/>
            <person name="Weiand M."/>
            <person name="Wilkinson J."/>
            <person name="Wilson A."/>
            <person name="Yadav S."/>
            <person name="Young G."/>
            <person name="Yu Q."/>
            <person name="Zembek L."/>
            <person name="Zhong D."/>
            <person name="Zimmer A."/>
            <person name="Zwirko Z."/>
            <person name="Jaffe D.B."/>
            <person name="Alvarez P."/>
            <person name="Brockman W."/>
            <person name="Butler J."/>
            <person name="Chin C."/>
            <person name="Gnerre S."/>
            <person name="MacCallum I."/>
            <person name="Graves J.A."/>
            <person name="Ponting C.P."/>
            <person name="Breen M."/>
            <person name="Samollow P.B."/>
            <person name="Lander E.S."/>
            <person name="Lindblad-Toh K."/>
        </authorList>
    </citation>
    <scope>NUCLEOTIDE SEQUENCE [LARGE SCALE GENOMIC DNA]</scope>
</reference>
<comment type="similarity">
    <text evidence="2 4">Belongs to the IL-1 family.</text>
</comment>
<evidence type="ECO:0000256" key="2">
    <source>
        <dbReference type="ARBA" id="ARBA00010448"/>
    </source>
</evidence>
<dbReference type="GO" id="GO:0006954">
    <property type="term" value="P:inflammatory response"/>
    <property type="evidence" value="ECO:0000318"/>
    <property type="project" value="GO_Central"/>
</dbReference>
<dbReference type="STRING" id="13616.ENSMODP00000050628"/>
<evidence type="ECO:0000313" key="5">
    <source>
        <dbReference type="Ensembl" id="ENSMODP00000050628.1"/>
    </source>
</evidence>
<dbReference type="GO" id="GO:0005615">
    <property type="term" value="C:extracellular space"/>
    <property type="evidence" value="ECO:0000318"/>
    <property type="project" value="GO_Central"/>
</dbReference>
<dbReference type="PANTHER" id="PTHR10078">
    <property type="entry name" value="INTERLEUKIN-1 FAMILY MEMBER"/>
    <property type="match status" value="1"/>
</dbReference>